<dbReference type="EMBL" id="VAVY01000002">
    <property type="protein sequence ID" value="TMM63836.1"/>
    <property type="molecule type" value="Genomic_DNA"/>
</dbReference>
<name>A0ABY2VGC4_9PSED</name>
<sequence>MSNEPIPCPTCGQFCGDQFDQTCDELRAILAQPAEQPQGHSVVARVCAYTPGMGQVELKLPGNLPSWLELGETVTVRYGNAQHQGEPVAWFSVLREAMENAAARGNPCQLIVGAAHVAVTYHGIKWVHTQISAGNKPHPLAIEEFDEILANALGGKQ</sequence>
<gene>
    <name evidence="1" type="ORF">FEF10_11340</name>
</gene>
<organism evidence="1 2">
    <name type="scientific">Pseudomonas protegens</name>
    <dbReference type="NCBI Taxonomy" id="380021"/>
    <lineage>
        <taxon>Bacteria</taxon>
        <taxon>Pseudomonadati</taxon>
        <taxon>Pseudomonadota</taxon>
        <taxon>Gammaproteobacteria</taxon>
        <taxon>Pseudomonadales</taxon>
        <taxon>Pseudomonadaceae</taxon>
        <taxon>Pseudomonas</taxon>
    </lineage>
</organism>
<keyword evidence="2" id="KW-1185">Reference proteome</keyword>
<protein>
    <submittedName>
        <fullName evidence="1">Uncharacterized protein</fullName>
    </submittedName>
</protein>
<reference evidence="1 2" key="1">
    <citation type="submission" date="2019-05" db="EMBL/GenBank/DDBJ databases">
        <title>Identification and Biocontrol Activity Analysis of Biocontrol Strain PF-1 Based on Genome-wide Data.</title>
        <authorList>
            <person name="Qi J."/>
        </authorList>
    </citation>
    <scope>NUCLEOTIDE SEQUENCE [LARGE SCALE GENOMIC DNA]</scope>
    <source>
        <strain evidence="1 2">PF-1</strain>
    </source>
</reference>
<dbReference type="RefSeq" id="WP_011060296.1">
    <property type="nucleotide sequence ID" value="NZ_CP022097.2"/>
</dbReference>
<accession>A0ABY2VGC4</accession>
<proteinExistence type="predicted"/>
<dbReference type="Proteomes" id="UP000310095">
    <property type="component" value="Unassembled WGS sequence"/>
</dbReference>
<evidence type="ECO:0000313" key="2">
    <source>
        <dbReference type="Proteomes" id="UP000310095"/>
    </source>
</evidence>
<evidence type="ECO:0000313" key="1">
    <source>
        <dbReference type="EMBL" id="TMM63836.1"/>
    </source>
</evidence>
<comment type="caution">
    <text evidence="1">The sequence shown here is derived from an EMBL/GenBank/DDBJ whole genome shotgun (WGS) entry which is preliminary data.</text>
</comment>